<dbReference type="STRING" id="1764295.A0A5B8MLX9"/>
<dbReference type="InterPro" id="IPR000241">
    <property type="entry name" value="RlmKL-like_Mtase"/>
</dbReference>
<dbReference type="InterPro" id="IPR029063">
    <property type="entry name" value="SAM-dependent_MTases_sf"/>
</dbReference>
<evidence type="ECO:0000259" key="2">
    <source>
        <dbReference type="Pfam" id="PF01170"/>
    </source>
</evidence>
<dbReference type="Gene3D" id="3.40.50.150">
    <property type="entry name" value="Vaccinia Virus protein VP39"/>
    <property type="match status" value="1"/>
</dbReference>
<dbReference type="GO" id="GO:0016423">
    <property type="term" value="F:tRNA (guanine) methyltransferase activity"/>
    <property type="evidence" value="ECO:0007669"/>
    <property type="project" value="TreeGrafter"/>
</dbReference>
<dbReference type="AlphaFoldDB" id="A0A5B8MLX9"/>
<feature type="domain" description="Ribosomal RNA large subunit methyltransferase K/L-like methyltransferase" evidence="2">
    <location>
        <begin position="217"/>
        <end position="365"/>
    </location>
</feature>
<dbReference type="GO" id="GO:0030488">
    <property type="term" value="P:tRNA methylation"/>
    <property type="evidence" value="ECO:0007669"/>
    <property type="project" value="TreeGrafter"/>
</dbReference>
<dbReference type="SUPFAM" id="SSF53335">
    <property type="entry name" value="S-adenosyl-L-methionine-dependent methyltransferases"/>
    <property type="match status" value="1"/>
</dbReference>
<accession>A0A5B8MLX9</accession>
<dbReference type="EMBL" id="CP031038">
    <property type="protein sequence ID" value="QDZ21271.1"/>
    <property type="molecule type" value="Genomic_DNA"/>
</dbReference>
<evidence type="ECO:0000313" key="3">
    <source>
        <dbReference type="EMBL" id="QDZ21271.1"/>
    </source>
</evidence>
<dbReference type="Gene3D" id="3.30.2130.30">
    <property type="match status" value="1"/>
</dbReference>
<evidence type="ECO:0000313" key="4">
    <source>
        <dbReference type="Proteomes" id="UP000316726"/>
    </source>
</evidence>
<dbReference type="Proteomes" id="UP000316726">
    <property type="component" value="Chromosome 5"/>
</dbReference>
<feature type="region of interest" description="Disordered" evidence="1">
    <location>
        <begin position="1"/>
        <end position="24"/>
    </location>
</feature>
<reference evidence="3 4" key="1">
    <citation type="submission" date="2018-07" db="EMBL/GenBank/DDBJ databases">
        <title>The complete nuclear genome of the prasinophyte Chloropicon primus (CCMP1205).</title>
        <authorList>
            <person name="Pombert J.-F."/>
            <person name="Otis C."/>
            <person name="Turmel M."/>
            <person name="Lemieux C."/>
        </authorList>
    </citation>
    <scope>NUCLEOTIDE SEQUENCE [LARGE SCALE GENOMIC DNA]</scope>
    <source>
        <strain evidence="3 4">CCMP1205</strain>
    </source>
</reference>
<name>A0A5B8MLX9_9CHLO</name>
<sequence length="427" mass="47026">MAAGEGGAPPRSSDPANQPPSDDDYYDYYATVAARSMLNVARTELRDVMGVDREAVRVAMGGKLCFRSKVPEPRGALTSLRAVERVGCLLLLRETTGKPRGETPQSLEDLRALVVGSDFKKASRLLGLLGRSSAAIKFRVTCKRSGRVLQQHSTSEIAASQGKALEATLEGLGWRASLREPDLTITVQLSDAGVLVGFDLAKQVDFSEGNISIKGLDPVVSWGVIRATNIQAGETLLDPMCGKGILLMEAFRICSGVKLVGYDVDQSMVEAATKNTGVLDGEVQIGKVDATRMPLEDQSVDVIACDLPFGFHFGSVSENKELYPRFFREMERVLKRETGRAALLTNYENHGTMLKCLEEASWLRVLAERQLLLGRQKCRIYLLCAEGGSFNVEEAKKQLFGIEEKRKGKERWSKRRRLERKGLQLLV</sequence>
<dbReference type="SUPFAM" id="SSF143437">
    <property type="entry name" value="THUMP domain-like"/>
    <property type="match status" value="1"/>
</dbReference>
<dbReference type="PANTHER" id="PTHR14911">
    <property type="entry name" value="THUMP DOMAIN-CONTAINING"/>
    <property type="match status" value="1"/>
</dbReference>
<dbReference type="GO" id="GO:0043527">
    <property type="term" value="C:tRNA methyltransferase complex"/>
    <property type="evidence" value="ECO:0007669"/>
    <property type="project" value="UniProtKB-ARBA"/>
</dbReference>
<dbReference type="OrthoDB" id="2013972at2759"/>
<gene>
    <name evidence="3" type="ORF">A3770_05p37890</name>
</gene>
<proteinExistence type="predicted"/>
<keyword evidence="4" id="KW-1185">Reference proteome</keyword>
<evidence type="ECO:0000256" key="1">
    <source>
        <dbReference type="SAM" id="MobiDB-lite"/>
    </source>
</evidence>
<dbReference type="PANTHER" id="PTHR14911:SF13">
    <property type="entry name" value="TRNA (GUANINE(6)-N2)-METHYLTRANSFERASE THUMP3"/>
    <property type="match status" value="1"/>
</dbReference>
<dbReference type="Pfam" id="PF01170">
    <property type="entry name" value="UPF0020"/>
    <property type="match status" value="1"/>
</dbReference>
<organism evidence="3 4">
    <name type="scientific">Chloropicon primus</name>
    <dbReference type="NCBI Taxonomy" id="1764295"/>
    <lineage>
        <taxon>Eukaryota</taxon>
        <taxon>Viridiplantae</taxon>
        <taxon>Chlorophyta</taxon>
        <taxon>Chloropicophyceae</taxon>
        <taxon>Chloropicales</taxon>
        <taxon>Chloropicaceae</taxon>
        <taxon>Chloropicon</taxon>
    </lineage>
</organism>
<dbReference type="CDD" id="cd02440">
    <property type="entry name" value="AdoMet_MTases"/>
    <property type="match status" value="1"/>
</dbReference>
<protein>
    <recommendedName>
        <fullName evidence="2">Ribosomal RNA large subunit methyltransferase K/L-like methyltransferase domain-containing protein</fullName>
    </recommendedName>
</protein>